<dbReference type="GO" id="GO:0004065">
    <property type="term" value="F:arylsulfatase activity"/>
    <property type="evidence" value="ECO:0007669"/>
    <property type="project" value="TreeGrafter"/>
</dbReference>
<comment type="caution">
    <text evidence="5">The sequence shown here is derived from an EMBL/GenBank/DDBJ whole genome shotgun (WGS) entry which is preliminary data.</text>
</comment>
<evidence type="ECO:0000313" key="6">
    <source>
        <dbReference type="Proteomes" id="UP000478417"/>
    </source>
</evidence>
<dbReference type="Pfam" id="PF00884">
    <property type="entry name" value="Sulfatase"/>
    <property type="match status" value="1"/>
</dbReference>
<dbReference type="Proteomes" id="UP000478417">
    <property type="component" value="Unassembled WGS sequence"/>
</dbReference>
<organism evidence="5 6">
    <name type="scientific">Oceanipulchritudo coccoides</name>
    <dbReference type="NCBI Taxonomy" id="2706888"/>
    <lineage>
        <taxon>Bacteria</taxon>
        <taxon>Pseudomonadati</taxon>
        <taxon>Verrucomicrobiota</taxon>
        <taxon>Opitutia</taxon>
        <taxon>Puniceicoccales</taxon>
        <taxon>Oceanipulchritudinaceae</taxon>
        <taxon>Oceanipulchritudo</taxon>
    </lineage>
</organism>
<feature type="chain" id="PRO_5025530891" evidence="3">
    <location>
        <begin position="26"/>
        <end position="486"/>
    </location>
</feature>
<gene>
    <name evidence="5" type="ORF">G0Q06_00925</name>
</gene>
<evidence type="ECO:0000256" key="3">
    <source>
        <dbReference type="SAM" id="SignalP"/>
    </source>
</evidence>
<feature type="domain" description="Sulfatase N-terminal" evidence="4">
    <location>
        <begin position="27"/>
        <end position="392"/>
    </location>
</feature>
<proteinExistence type="inferred from homology"/>
<keyword evidence="2" id="KW-0378">Hydrolase</keyword>
<dbReference type="AlphaFoldDB" id="A0A6B2LZS5"/>
<dbReference type="Gene3D" id="3.30.1120.10">
    <property type="match status" value="1"/>
</dbReference>
<comment type="similarity">
    <text evidence="1">Belongs to the sulfatase family.</text>
</comment>
<feature type="signal peptide" evidence="3">
    <location>
        <begin position="1"/>
        <end position="25"/>
    </location>
</feature>
<dbReference type="InterPro" id="IPR050738">
    <property type="entry name" value="Sulfatase"/>
</dbReference>
<dbReference type="Gene3D" id="3.40.720.10">
    <property type="entry name" value="Alkaline Phosphatase, subunit A"/>
    <property type="match status" value="1"/>
</dbReference>
<keyword evidence="6" id="KW-1185">Reference proteome</keyword>
<evidence type="ECO:0000259" key="4">
    <source>
        <dbReference type="Pfam" id="PF00884"/>
    </source>
</evidence>
<reference evidence="5 6" key="1">
    <citation type="submission" date="2020-02" db="EMBL/GenBank/DDBJ databases">
        <title>Albibacoteraceae fam. nov., the first described family within the subdivision 4 Verrucomicrobia.</title>
        <authorList>
            <person name="Xi F."/>
        </authorList>
    </citation>
    <scope>NUCLEOTIDE SEQUENCE [LARGE SCALE GENOMIC DNA]</scope>
    <source>
        <strain evidence="5 6">CK1056</strain>
    </source>
</reference>
<evidence type="ECO:0000256" key="1">
    <source>
        <dbReference type="ARBA" id="ARBA00008779"/>
    </source>
</evidence>
<name>A0A6B2LZS5_9BACT</name>
<sequence length="486" mass="55013">MKATAMKFFLISAFLGLVSSFGATGQPNIVLILVDDMGYSDLGCYGSEIETPNLDRLADNGIRFTNFTNDAKCGPSRTSLMSGRFHSQVKGAGFGSVITIPEILGQGGYQSFMLGKWHIFDTPLERGFDRMYGFMEGWCNSLTGEWKGEQVQKLDGKPHRLPEGLTTTQAYTEFAERFIRERDPEKPFFLYLAYNAPHYPLHAPEADVMKYRGRYQDGWGALRESRLEKMKALGIVPQGQQLSPTDVASWDSLTDAERDRQDLVMATYAAMIDGLDCGVGQLVETLQAEGLFEDTLILFLSDNGACPFERTELETLENNYMPWDARSFYTYSEPWANACNTPWSKYKQNQHEGGISTPLIAHWPNGIANPGRLDRGRGHIVDFHATFRHLLGLDCPDQYRGHLLGQPPGLSLAAAFAGQPRPLHEELFYSFNKFSALTQGRWKVVDQQYLFNLEDDRIEANDLRAERPELFQSLKNRWDELDQSFR</sequence>
<dbReference type="SUPFAM" id="SSF53649">
    <property type="entry name" value="Alkaline phosphatase-like"/>
    <property type="match status" value="1"/>
</dbReference>
<dbReference type="EMBL" id="JAAGNX010000001">
    <property type="protein sequence ID" value="NDV61005.1"/>
    <property type="molecule type" value="Genomic_DNA"/>
</dbReference>
<dbReference type="PANTHER" id="PTHR42693">
    <property type="entry name" value="ARYLSULFATASE FAMILY MEMBER"/>
    <property type="match status" value="1"/>
</dbReference>
<dbReference type="InterPro" id="IPR017850">
    <property type="entry name" value="Alkaline_phosphatase_core_sf"/>
</dbReference>
<dbReference type="PANTHER" id="PTHR42693:SF53">
    <property type="entry name" value="ENDO-4-O-SULFATASE"/>
    <property type="match status" value="1"/>
</dbReference>
<keyword evidence="3" id="KW-0732">Signal</keyword>
<evidence type="ECO:0000256" key="2">
    <source>
        <dbReference type="ARBA" id="ARBA00022801"/>
    </source>
</evidence>
<dbReference type="CDD" id="cd16025">
    <property type="entry name" value="PAS_like"/>
    <property type="match status" value="1"/>
</dbReference>
<evidence type="ECO:0000313" key="5">
    <source>
        <dbReference type="EMBL" id="NDV61005.1"/>
    </source>
</evidence>
<protein>
    <submittedName>
        <fullName evidence="5">Arylsulfatase</fullName>
    </submittedName>
</protein>
<dbReference type="RefSeq" id="WP_163961537.1">
    <property type="nucleotide sequence ID" value="NZ_JAAGNX010000001.1"/>
</dbReference>
<accession>A0A6B2LZS5</accession>
<dbReference type="InterPro" id="IPR000917">
    <property type="entry name" value="Sulfatase_N"/>
</dbReference>